<dbReference type="AlphaFoldDB" id="A0A2N9EJ31"/>
<sequence>MNEISPPSLRAREISNEMQLRKKEVIIGRERIARSIHSCSLPPHLSDPSHSLVSEVMEFKGGDTYDVCGFPGLLLVRASILAIEFLEFGGIKNIILHMPVAREAIHGCPPIYGSYKVSITCHFRTDSEHAGVGILIRDHDGLAAVALGTIIRRLTSRMEDLKEQKGKATGEHRWGAGQSSSDDFVSDLRRMINNESKAVDFGDLIPADCVLRRLLKELFAFASPALNTWRLIKDCMASEGSSWPQVRSEELSSGLSDREDGGHSADETPSVSGSSKDDGRFEDISLAAGMATAKLNKEKLKRMMEQKDVVPINLWKKRRGDTTSKPSSDEVTVRPPTKESAPIVQSMVTKEDVDEYAKLNTDVVKRALAHSLTKGLTEAMVVTNRCMHWEEGIVKLKSQLIDALDTNKTLSSTAAELTREKSLLTDELTKAGIEASMETAGAHMVEEYKSSDVCDDNNTKYFLAGFELFRKQAKEKYLDWDFDIFRPYEDDDSVAPADGGNDAAEPADPQLTDDATN</sequence>
<feature type="compositionally biased region" description="Polar residues" evidence="1">
    <location>
        <begin position="242"/>
        <end position="255"/>
    </location>
</feature>
<feature type="region of interest" description="Disordered" evidence="1">
    <location>
        <begin position="491"/>
        <end position="517"/>
    </location>
</feature>
<feature type="compositionally biased region" description="Basic and acidic residues" evidence="1">
    <location>
        <begin position="256"/>
        <end position="266"/>
    </location>
</feature>
<organism evidence="2">
    <name type="scientific">Fagus sylvatica</name>
    <name type="common">Beechnut</name>
    <dbReference type="NCBI Taxonomy" id="28930"/>
    <lineage>
        <taxon>Eukaryota</taxon>
        <taxon>Viridiplantae</taxon>
        <taxon>Streptophyta</taxon>
        <taxon>Embryophyta</taxon>
        <taxon>Tracheophyta</taxon>
        <taxon>Spermatophyta</taxon>
        <taxon>Magnoliopsida</taxon>
        <taxon>eudicotyledons</taxon>
        <taxon>Gunneridae</taxon>
        <taxon>Pentapetalae</taxon>
        <taxon>rosids</taxon>
        <taxon>fabids</taxon>
        <taxon>Fagales</taxon>
        <taxon>Fagaceae</taxon>
        <taxon>Fagus</taxon>
    </lineage>
</organism>
<feature type="region of interest" description="Disordered" evidence="1">
    <location>
        <begin position="316"/>
        <end position="340"/>
    </location>
</feature>
<evidence type="ECO:0000256" key="1">
    <source>
        <dbReference type="SAM" id="MobiDB-lite"/>
    </source>
</evidence>
<gene>
    <name evidence="2" type="ORF">FSB_LOCUS2526</name>
</gene>
<feature type="region of interest" description="Disordered" evidence="1">
    <location>
        <begin position="242"/>
        <end position="279"/>
    </location>
</feature>
<evidence type="ECO:0000313" key="2">
    <source>
        <dbReference type="EMBL" id="SPC74644.1"/>
    </source>
</evidence>
<reference evidence="2" key="1">
    <citation type="submission" date="2018-02" db="EMBL/GenBank/DDBJ databases">
        <authorList>
            <person name="Cohen D.B."/>
            <person name="Kent A.D."/>
        </authorList>
    </citation>
    <scope>NUCLEOTIDE SEQUENCE</scope>
</reference>
<dbReference type="EMBL" id="OIVN01000117">
    <property type="protein sequence ID" value="SPC74644.1"/>
    <property type="molecule type" value="Genomic_DNA"/>
</dbReference>
<name>A0A2N9EJ31_FAGSY</name>
<proteinExistence type="predicted"/>
<protein>
    <submittedName>
        <fullName evidence="2">Uncharacterized protein</fullName>
    </submittedName>
</protein>
<accession>A0A2N9EJ31</accession>